<evidence type="ECO:0000256" key="1">
    <source>
        <dbReference type="SAM" id="Phobius"/>
    </source>
</evidence>
<keyword evidence="1" id="KW-0472">Membrane</keyword>
<evidence type="ECO:0000313" key="3">
    <source>
        <dbReference type="Proteomes" id="UP000000849"/>
    </source>
</evidence>
<name>D5UC89_CELFN</name>
<dbReference type="RefSeq" id="WP_013116537.1">
    <property type="nucleotide sequence ID" value="NC_014151.1"/>
</dbReference>
<protein>
    <submittedName>
        <fullName evidence="2">Uncharacterized protein</fullName>
    </submittedName>
</protein>
<sequence length="79" mass="8014">MASDETAYSTDPAPGAPARAATGVLCLLLFVGSFALFTIGFEADGAAGALLVTAAIVAFGLAFAIPTTILPALEERDRR</sequence>
<reference evidence="2 3" key="1">
    <citation type="journal article" date="2010" name="Stand. Genomic Sci.">
        <title>Complete genome sequence of Cellulomonas flavigena type strain (134).</title>
        <authorList>
            <person name="Abt B."/>
            <person name="Foster B."/>
            <person name="Lapidus A."/>
            <person name="Clum A."/>
            <person name="Sun H."/>
            <person name="Pukall R."/>
            <person name="Lucas S."/>
            <person name="Glavina Del Rio T."/>
            <person name="Nolan M."/>
            <person name="Tice H."/>
            <person name="Cheng J.F."/>
            <person name="Pitluck S."/>
            <person name="Liolios K."/>
            <person name="Ivanova N."/>
            <person name="Mavromatis K."/>
            <person name="Ovchinnikova G."/>
            <person name="Pati A."/>
            <person name="Goodwin L."/>
            <person name="Chen A."/>
            <person name="Palaniappan K."/>
            <person name="Land M."/>
            <person name="Hauser L."/>
            <person name="Chang Y.J."/>
            <person name="Jeffries C.D."/>
            <person name="Rohde M."/>
            <person name="Goker M."/>
            <person name="Woyke T."/>
            <person name="Bristow J."/>
            <person name="Eisen J.A."/>
            <person name="Markowitz V."/>
            <person name="Hugenholtz P."/>
            <person name="Kyrpides N.C."/>
            <person name="Klenk H.P."/>
        </authorList>
    </citation>
    <scope>NUCLEOTIDE SEQUENCE [LARGE SCALE GENOMIC DNA]</scope>
    <source>
        <strain evidence="3">ATCC 482 / DSM 20109 / BCRC 11376 / JCM 18109 / NBRC 3775 / NCIMB 8073 / NRS 134</strain>
    </source>
</reference>
<keyword evidence="1" id="KW-1133">Transmembrane helix</keyword>
<proteinExistence type="predicted"/>
<accession>D5UC89</accession>
<keyword evidence="3" id="KW-1185">Reference proteome</keyword>
<dbReference type="Proteomes" id="UP000000849">
    <property type="component" value="Chromosome"/>
</dbReference>
<organism evidence="2 3">
    <name type="scientific">Cellulomonas flavigena (strain ATCC 482 / DSM 20109 / BCRC 11376 / JCM 18109 / NBRC 3775 / NCIMB 8073 / NRS 134)</name>
    <dbReference type="NCBI Taxonomy" id="446466"/>
    <lineage>
        <taxon>Bacteria</taxon>
        <taxon>Bacillati</taxon>
        <taxon>Actinomycetota</taxon>
        <taxon>Actinomycetes</taxon>
        <taxon>Micrococcales</taxon>
        <taxon>Cellulomonadaceae</taxon>
        <taxon>Cellulomonas</taxon>
    </lineage>
</organism>
<dbReference type="HOGENOM" id="CLU_2647881_0_0_11"/>
<dbReference type="KEGG" id="cfl:Cfla_1303"/>
<dbReference type="EMBL" id="CP001964">
    <property type="protein sequence ID" value="ADG74203.1"/>
    <property type="molecule type" value="Genomic_DNA"/>
</dbReference>
<feature type="transmembrane region" description="Helical" evidence="1">
    <location>
        <begin position="47"/>
        <end position="73"/>
    </location>
</feature>
<dbReference type="AlphaFoldDB" id="D5UC89"/>
<dbReference type="OrthoDB" id="4828290at2"/>
<feature type="transmembrane region" description="Helical" evidence="1">
    <location>
        <begin position="20"/>
        <end position="41"/>
    </location>
</feature>
<gene>
    <name evidence="2" type="ordered locus">Cfla_1303</name>
</gene>
<evidence type="ECO:0000313" key="2">
    <source>
        <dbReference type="EMBL" id="ADG74203.1"/>
    </source>
</evidence>
<dbReference type="STRING" id="446466.Cfla_1303"/>
<keyword evidence="1" id="KW-0812">Transmembrane</keyword>